<dbReference type="AlphaFoldDB" id="A0A0F9C045"/>
<comment type="caution">
    <text evidence="1">The sequence shown here is derived from an EMBL/GenBank/DDBJ whole genome shotgun (WGS) entry which is preliminary data.</text>
</comment>
<name>A0A0F9C045_9ZZZZ</name>
<accession>A0A0F9C045</accession>
<gene>
    <name evidence="1" type="ORF">LCGC14_2667900</name>
</gene>
<proteinExistence type="predicted"/>
<dbReference type="EMBL" id="LAZR01046697">
    <property type="protein sequence ID" value="KKK95929.1"/>
    <property type="molecule type" value="Genomic_DNA"/>
</dbReference>
<feature type="non-terminal residue" evidence="1">
    <location>
        <position position="298"/>
    </location>
</feature>
<evidence type="ECO:0000313" key="1">
    <source>
        <dbReference type="EMBL" id="KKK95929.1"/>
    </source>
</evidence>
<sequence>MNTKAASHTIHLGTLEPGEAVGIPFDFFSAPGARSARNVRSGIYFGGEKMRIDEMRELIEQEQENLNVRVSEIAQNSTNRKVEGHRQAVNAARALGDTKAFKVEIDQILAIREFVDAIDPIVVSKESAQLFSDRVATLRTVASAVHRGLKALTLDTAETQVVFHMPGNQDLSGLVKDLSELDKLLTQAVVNDRVGGAVRLAGFDRGSEWLLIDLDSFKAVALLVMMHKYFIWWRKQEAEIASIRESTRSLKIDNDTRRQIDDALNIQQKEHEKEAIALVLKAGGIPETDHELLQRVKK</sequence>
<organism evidence="1">
    <name type="scientific">marine sediment metagenome</name>
    <dbReference type="NCBI Taxonomy" id="412755"/>
    <lineage>
        <taxon>unclassified sequences</taxon>
        <taxon>metagenomes</taxon>
        <taxon>ecological metagenomes</taxon>
    </lineage>
</organism>
<reference evidence="1" key="1">
    <citation type="journal article" date="2015" name="Nature">
        <title>Complex archaea that bridge the gap between prokaryotes and eukaryotes.</title>
        <authorList>
            <person name="Spang A."/>
            <person name="Saw J.H."/>
            <person name="Jorgensen S.L."/>
            <person name="Zaremba-Niedzwiedzka K."/>
            <person name="Martijn J."/>
            <person name="Lind A.E."/>
            <person name="van Eijk R."/>
            <person name="Schleper C."/>
            <person name="Guy L."/>
            <person name="Ettema T.J."/>
        </authorList>
    </citation>
    <scope>NUCLEOTIDE SEQUENCE</scope>
</reference>
<protein>
    <submittedName>
        <fullName evidence="1">Uncharacterized protein</fullName>
    </submittedName>
</protein>